<dbReference type="EMBL" id="FMJB01000043">
    <property type="protein sequence ID" value="SCM67132.1"/>
    <property type="molecule type" value="Genomic_DNA"/>
</dbReference>
<name>A0A1M4MX46_9RHOB</name>
<evidence type="ECO:0000256" key="6">
    <source>
        <dbReference type="ARBA" id="ARBA00031445"/>
    </source>
</evidence>
<evidence type="ECO:0000256" key="7">
    <source>
        <dbReference type="ARBA" id="ARBA00049183"/>
    </source>
</evidence>
<evidence type="ECO:0000313" key="13">
    <source>
        <dbReference type="Proteomes" id="UP000184085"/>
    </source>
</evidence>
<keyword evidence="5 10" id="KW-0808">Transferase</keyword>
<dbReference type="GO" id="GO:0043842">
    <property type="term" value="F:Kdo transferase activity"/>
    <property type="evidence" value="ECO:0007669"/>
    <property type="project" value="UniProtKB-EC"/>
</dbReference>
<feature type="site" description="Transition state stabilizer" evidence="9">
    <location>
        <position position="205"/>
    </location>
</feature>
<comment type="subcellular location">
    <subcellularLocation>
        <location evidence="10">Cell membrane</location>
    </subcellularLocation>
</comment>
<evidence type="ECO:0000256" key="2">
    <source>
        <dbReference type="ARBA" id="ARBA00004713"/>
    </source>
</evidence>
<dbReference type="InterPro" id="IPR007507">
    <property type="entry name" value="Glycos_transf_N"/>
</dbReference>
<dbReference type="AlphaFoldDB" id="A0A1M4MX46"/>
<dbReference type="Proteomes" id="UP000184085">
    <property type="component" value="Unassembled WGS sequence"/>
</dbReference>
<organism evidence="12 13">
    <name type="scientific">Donghicola eburneus</name>
    <dbReference type="NCBI Taxonomy" id="393278"/>
    <lineage>
        <taxon>Bacteria</taxon>
        <taxon>Pseudomonadati</taxon>
        <taxon>Pseudomonadota</taxon>
        <taxon>Alphaproteobacteria</taxon>
        <taxon>Rhodobacterales</taxon>
        <taxon>Roseobacteraceae</taxon>
        <taxon>Donghicola</taxon>
    </lineage>
</organism>
<keyword evidence="10" id="KW-0448">Lipopolysaccharide biosynthesis</keyword>
<keyword evidence="13" id="KW-1185">Reference proteome</keyword>
<comment type="catalytic activity">
    <reaction evidence="7 10">
        <text>lipid IVA (E. coli) + CMP-3-deoxy-beta-D-manno-octulosonate = alpha-Kdo-(2-&gt;6)-lipid IVA (E. coli) + CMP + H(+)</text>
        <dbReference type="Rhea" id="RHEA:28066"/>
        <dbReference type="ChEBI" id="CHEBI:15378"/>
        <dbReference type="ChEBI" id="CHEBI:58603"/>
        <dbReference type="ChEBI" id="CHEBI:60364"/>
        <dbReference type="ChEBI" id="CHEBI:60377"/>
        <dbReference type="ChEBI" id="CHEBI:85987"/>
        <dbReference type="EC" id="2.4.99.12"/>
    </reaction>
</comment>
<evidence type="ECO:0000256" key="9">
    <source>
        <dbReference type="PIRSR" id="PIRSR639901-2"/>
    </source>
</evidence>
<evidence type="ECO:0000256" key="1">
    <source>
        <dbReference type="ARBA" id="ARBA00003394"/>
    </source>
</evidence>
<evidence type="ECO:0000259" key="11">
    <source>
        <dbReference type="Pfam" id="PF04413"/>
    </source>
</evidence>
<evidence type="ECO:0000256" key="4">
    <source>
        <dbReference type="ARBA" id="ARBA00019077"/>
    </source>
</evidence>
<dbReference type="GO" id="GO:0005886">
    <property type="term" value="C:plasma membrane"/>
    <property type="evidence" value="ECO:0007669"/>
    <property type="project" value="UniProtKB-SubCell"/>
</dbReference>
<dbReference type="GO" id="GO:0009245">
    <property type="term" value="P:lipid A biosynthetic process"/>
    <property type="evidence" value="ECO:0007669"/>
    <property type="project" value="TreeGrafter"/>
</dbReference>
<feature type="site" description="Transition state stabilizer" evidence="9">
    <location>
        <position position="127"/>
    </location>
</feature>
<dbReference type="InterPro" id="IPR038107">
    <property type="entry name" value="Glycos_transf_N_sf"/>
</dbReference>
<protein>
    <recommendedName>
        <fullName evidence="4 10">3-deoxy-D-manno-octulosonic acid transferase</fullName>
        <shortName evidence="10">Kdo transferase</shortName>
        <ecNumber evidence="3 10">2.4.99.12</ecNumber>
    </recommendedName>
    <alternativeName>
        <fullName evidence="6 10">Lipid IV(A) 3-deoxy-D-manno-octulosonic acid transferase</fullName>
    </alternativeName>
</protein>
<dbReference type="PANTHER" id="PTHR42755:SF1">
    <property type="entry name" value="3-DEOXY-D-MANNO-OCTULOSONIC ACID TRANSFERASE, MITOCHONDRIAL-RELATED"/>
    <property type="match status" value="1"/>
</dbReference>
<comment type="similarity">
    <text evidence="10">Belongs to the glycosyltransferase group 1 family.</text>
</comment>
<comment type="pathway">
    <text evidence="2 10">Bacterial outer membrane biogenesis; LPS core biosynthesis.</text>
</comment>
<dbReference type="Pfam" id="PF04413">
    <property type="entry name" value="Glycos_transf_N"/>
    <property type="match status" value="1"/>
</dbReference>
<dbReference type="Gene3D" id="3.40.50.2000">
    <property type="entry name" value="Glycogen Phosphorylase B"/>
    <property type="match status" value="1"/>
</dbReference>
<keyword evidence="10" id="KW-0472">Membrane</keyword>
<accession>A0A1M4MX46</accession>
<keyword evidence="10" id="KW-1003">Cell membrane</keyword>
<evidence type="ECO:0000256" key="10">
    <source>
        <dbReference type="RuleBase" id="RU365103"/>
    </source>
</evidence>
<feature type="active site" description="Proton acceptor" evidence="8">
    <location>
        <position position="57"/>
    </location>
</feature>
<evidence type="ECO:0000256" key="5">
    <source>
        <dbReference type="ARBA" id="ARBA00022679"/>
    </source>
</evidence>
<gene>
    <name evidence="12" type="ORF">KARMA_1319</name>
</gene>
<dbReference type="EC" id="2.4.99.12" evidence="3 10"/>
<evidence type="ECO:0000313" key="12">
    <source>
        <dbReference type="EMBL" id="SCM67132.1"/>
    </source>
</evidence>
<sequence>MQLYRIAISLFAPATMGLFALRSLQGSESRDALRERMGRPTLSETPTLWMHGASNGELHSARPLLERLRDARPDLEITVTTNTVTGRDMVNSWGIPHVRAFCAPLDLRNWTSRFLKARQVVALISLENELWPNRITLAARAGMPVFLVAAKISRKSARVWKRLPALRREMFQSIALLAPQDRGSRNRFKALGVRDEQFAPIIELKSLYTPVDTVPPPLPFARDQIWLAASTHEGEEALIIQAHKERIAAGAHSLLLLAPRHPRRAADIRALIEGAGLSVAQRSQQETVTPDTQVYLVDTMGEMPMWYRAAGATFVAGSFAAKGGHTPFEPAAYGTAILHGPDTSNFRRIYRDLDTAQAALPVQNASDLATAVTRALSDRSSYAQRATKVIQASTDLDPLVDRILERLPPANVD</sequence>
<comment type="function">
    <text evidence="1 10">Involved in lipopolysaccharide (LPS) biosynthesis. Catalyzes the transfer of 3-deoxy-D-manno-octulosonate (Kdo) residue(s) from CMP-Kdo to lipid IV(A), the tetraacyldisaccharide-1,4'-bisphosphate precursor of lipid A.</text>
</comment>
<dbReference type="Gene3D" id="3.40.50.11720">
    <property type="entry name" value="3-Deoxy-D-manno-octulosonic-acid transferase, N-terminal domain"/>
    <property type="match status" value="1"/>
</dbReference>
<dbReference type="GO" id="GO:0009244">
    <property type="term" value="P:lipopolysaccharide core region biosynthetic process"/>
    <property type="evidence" value="ECO:0007669"/>
    <property type="project" value="UniProtKB-UniRule"/>
</dbReference>
<dbReference type="UniPathway" id="UPA00958"/>
<dbReference type="SUPFAM" id="SSF53756">
    <property type="entry name" value="UDP-Glycosyltransferase/glycogen phosphorylase"/>
    <property type="match status" value="1"/>
</dbReference>
<evidence type="ECO:0000256" key="8">
    <source>
        <dbReference type="PIRSR" id="PIRSR639901-1"/>
    </source>
</evidence>
<dbReference type="InterPro" id="IPR039901">
    <property type="entry name" value="Kdotransferase"/>
</dbReference>
<feature type="domain" description="3-deoxy-D-manno-octulosonic-acid transferase N-terminal" evidence="11">
    <location>
        <begin position="33"/>
        <end position="205"/>
    </location>
</feature>
<proteinExistence type="inferred from homology"/>
<reference evidence="13" key="1">
    <citation type="submission" date="2016-09" db="EMBL/GenBank/DDBJ databases">
        <authorList>
            <person name="Wibberg D."/>
        </authorList>
    </citation>
    <scope>NUCLEOTIDE SEQUENCE [LARGE SCALE GENOMIC DNA]</scope>
</reference>
<evidence type="ECO:0000256" key="3">
    <source>
        <dbReference type="ARBA" id="ARBA00012621"/>
    </source>
</evidence>
<dbReference type="PANTHER" id="PTHR42755">
    <property type="entry name" value="3-DEOXY-MANNO-OCTULOSONATE CYTIDYLYLTRANSFERASE"/>
    <property type="match status" value="1"/>
</dbReference>